<gene>
    <name evidence="1" type="ORF">GCM10023322_06800</name>
</gene>
<proteinExistence type="predicted"/>
<reference evidence="2" key="1">
    <citation type="journal article" date="2019" name="Int. J. Syst. Evol. Microbiol.">
        <title>The Global Catalogue of Microorganisms (GCM) 10K type strain sequencing project: providing services to taxonomists for standard genome sequencing and annotation.</title>
        <authorList>
            <consortium name="The Broad Institute Genomics Platform"/>
            <consortium name="The Broad Institute Genome Sequencing Center for Infectious Disease"/>
            <person name="Wu L."/>
            <person name="Ma J."/>
        </authorList>
    </citation>
    <scope>NUCLEOTIDE SEQUENCE [LARGE SCALE GENOMIC DNA]</scope>
    <source>
        <strain evidence="2">JCM 18304</strain>
    </source>
</reference>
<sequence>MAARRLSIKDGSILAAYPRPRPDGHPVCRGGLTASPSAGRGFRVICPTGLLGQLGELRPFRLALALMPARICVACACP</sequence>
<organism evidence="1 2">
    <name type="scientific">Rugosimonospora acidiphila</name>
    <dbReference type="NCBI Taxonomy" id="556531"/>
    <lineage>
        <taxon>Bacteria</taxon>
        <taxon>Bacillati</taxon>
        <taxon>Actinomycetota</taxon>
        <taxon>Actinomycetes</taxon>
        <taxon>Micromonosporales</taxon>
        <taxon>Micromonosporaceae</taxon>
        <taxon>Rugosimonospora</taxon>
    </lineage>
</organism>
<protein>
    <submittedName>
        <fullName evidence="1">Uncharacterized protein</fullName>
    </submittedName>
</protein>
<dbReference type="EMBL" id="BAABJQ010000002">
    <property type="protein sequence ID" value="GAA5178791.1"/>
    <property type="molecule type" value="Genomic_DNA"/>
</dbReference>
<dbReference type="Proteomes" id="UP001501570">
    <property type="component" value="Unassembled WGS sequence"/>
</dbReference>
<comment type="caution">
    <text evidence="1">The sequence shown here is derived from an EMBL/GenBank/DDBJ whole genome shotgun (WGS) entry which is preliminary data.</text>
</comment>
<keyword evidence="2" id="KW-1185">Reference proteome</keyword>
<evidence type="ECO:0000313" key="1">
    <source>
        <dbReference type="EMBL" id="GAA5178791.1"/>
    </source>
</evidence>
<evidence type="ECO:0000313" key="2">
    <source>
        <dbReference type="Proteomes" id="UP001501570"/>
    </source>
</evidence>
<name>A0ABP9RK20_9ACTN</name>
<accession>A0ABP9RK20</accession>